<keyword evidence="3" id="KW-1185">Reference proteome</keyword>
<dbReference type="EMBL" id="JAGPNL010000006">
    <property type="protein sequence ID" value="MBQ0829114.1"/>
    <property type="molecule type" value="Genomic_DNA"/>
</dbReference>
<feature type="region of interest" description="Disordered" evidence="1">
    <location>
        <begin position="92"/>
        <end position="125"/>
    </location>
</feature>
<dbReference type="Gene3D" id="1.25.40.10">
    <property type="entry name" value="Tetratricopeptide repeat domain"/>
    <property type="match status" value="1"/>
</dbReference>
<dbReference type="Proteomes" id="UP000677875">
    <property type="component" value="Unassembled WGS sequence"/>
</dbReference>
<sequence>MASSTVHSARPDRPAQPNLAFRRLRGRRSAAEFAAAVRRAAREIGERVSCDARYIGRVEAGEIRCPNYAYERVFLHMFPGRTLTDLGFAPRSSVRGRGAHTADAGPPAPAGGPADPHHPHDNPEESDVLRRAFMTGGATVAAASLGPLGLALDAAAAGDPPRRAGAGHAGALEEAVRRIRLLDDRHGADGLYRRAAAPLRAAYALLDAGATRQATADRLYAGAGELALSVGWLAHDSGRFDDARSHYAEALAMARMTGDAGLEAHAFCNTAFLARDAGRPREAVRAAQAAQRAARPLGSDRLLSLLALREAGGWAGLADRVGCEQALARAQALHGRGPGDADPEWMSFYGEAELEGLEAQCWSTLGDWPRAARHARRAAELQEPHFARNRALYWAELADDLARGGRPDEAAAAGTRVLDLLDEVQSSRVQTMLAGTTRVLLPHKRASGVSAFLERHAALPRSRAS</sequence>
<comment type="caution">
    <text evidence="2">The sequence shown here is derived from an EMBL/GenBank/DDBJ whole genome shotgun (WGS) entry which is preliminary data.</text>
</comment>
<dbReference type="SUPFAM" id="SSF48452">
    <property type="entry name" value="TPR-like"/>
    <property type="match status" value="1"/>
</dbReference>
<evidence type="ECO:0008006" key="4">
    <source>
        <dbReference type="Google" id="ProtNLM"/>
    </source>
</evidence>
<reference evidence="2" key="1">
    <citation type="submission" date="2021-04" db="EMBL/GenBank/DDBJ databases">
        <title>Genome seq and assembly of Streptomyces sp. RG38.</title>
        <authorList>
            <person name="Chhetri G."/>
        </authorList>
    </citation>
    <scope>NUCLEOTIDE SEQUENCE</scope>
    <source>
        <strain evidence="2">RG38</strain>
    </source>
</reference>
<protein>
    <recommendedName>
        <fullName evidence="4">C1 regulatory protein</fullName>
    </recommendedName>
</protein>
<evidence type="ECO:0000313" key="3">
    <source>
        <dbReference type="Proteomes" id="UP000677875"/>
    </source>
</evidence>
<gene>
    <name evidence="2" type="ORF">J5Y05_21845</name>
</gene>
<dbReference type="RefSeq" id="WP_210874738.1">
    <property type="nucleotide sequence ID" value="NZ_JAGPNL010000006.1"/>
</dbReference>
<proteinExistence type="predicted"/>
<organism evidence="2 3">
    <name type="scientific">Streptomyces tagetis</name>
    <dbReference type="NCBI Taxonomy" id="2820809"/>
    <lineage>
        <taxon>Bacteria</taxon>
        <taxon>Bacillati</taxon>
        <taxon>Actinomycetota</taxon>
        <taxon>Actinomycetes</taxon>
        <taxon>Kitasatosporales</taxon>
        <taxon>Streptomycetaceae</taxon>
        <taxon>Streptomyces</taxon>
    </lineage>
</organism>
<evidence type="ECO:0000256" key="1">
    <source>
        <dbReference type="SAM" id="MobiDB-lite"/>
    </source>
</evidence>
<evidence type="ECO:0000313" key="2">
    <source>
        <dbReference type="EMBL" id="MBQ0829114.1"/>
    </source>
</evidence>
<name>A0A940XIN2_9ACTN</name>
<feature type="compositionally biased region" description="Basic and acidic residues" evidence="1">
    <location>
        <begin position="115"/>
        <end position="125"/>
    </location>
</feature>
<dbReference type="InterPro" id="IPR011990">
    <property type="entry name" value="TPR-like_helical_dom_sf"/>
</dbReference>
<accession>A0A940XIN2</accession>
<dbReference type="AlphaFoldDB" id="A0A940XIN2"/>